<name>W7E9N2_BIPV3</name>
<dbReference type="HOGENOM" id="CLU_2687446_0_0_1"/>
<dbReference type="GeneID" id="26260653"/>
<accession>W7E9N2</accession>
<evidence type="ECO:0000256" key="1">
    <source>
        <dbReference type="SAM" id="MobiDB-lite"/>
    </source>
</evidence>
<evidence type="ECO:0000313" key="2">
    <source>
        <dbReference type="EMBL" id="EUN27153.1"/>
    </source>
</evidence>
<dbReference type="RefSeq" id="XP_014556751.1">
    <property type="nucleotide sequence ID" value="XM_014701265.1"/>
</dbReference>
<dbReference type="Proteomes" id="UP000054337">
    <property type="component" value="Unassembled WGS sequence"/>
</dbReference>
<evidence type="ECO:0000313" key="3">
    <source>
        <dbReference type="Proteomes" id="UP000054337"/>
    </source>
</evidence>
<proteinExistence type="predicted"/>
<keyword evidence="3" id="KW-1185">Reference proteome</keyword>
<dbReference type="AlphaFoldDB" id="W7E9N2"/>
<dbReference type="EMBL" id="KI968732">
    <property type="protein sequence ID" value="EUN27153.1"/>
    <property type="molecule type" value="Genomic_DNA"/>
</dbReference>
<reference evidence="2 3" key="1">
    <citation type="journal article" date="2013" name="PLoS Genet.">
        <title>Comparative genome structure, secondary metabolite, and effector coding capacity across Cochliobolus pathogens.</title>
        <authorList>
            <person name="Condon B.J."/>
            <person name="Leng Y."/>
            <person name="Wu D."/>
            <person name="Bushley K.E."/>
            <person name="Ohm R.A."/>
            <person name="Otillar R."/>
            <person name="Martin J."/>
            <person name="Schackwitz W."/>
            <person name="Grimwood J."/>
            <person name="MohdZainudin N."/>
            <person name="Xue C."/>
            <person name="Wang R."/>
            <person name="Manning V.A."/>
            <person name="Dhillon B."/>
            <person name="Tu Z.J."/>
            <person name="Steffenson B.J."/>
            <person name="Salamov A."/>
            <person name="Sun H."/>
            <person name="Lowry S."/>
            <person name="LaButti K."/>
            <person name="Han J."/>
            <person name="Copeland A."/>
            <person name="Lindquist E."/>
            <person name="Barry K."/>
            <person name="Schmutz J."/>
            <person name="Baker S.E."/>
            <person name="Ciuffetti L.M."/>
            <person name="Grigoriev I.V."/>
            <person name="Zhong S."/>
            <person name="Turgeon B.G."/>
        </authorList>
    </citation>
    <scope>NUCLEOTIDE SEQUENCE [LARGE SCALE GENOMIC DNA]</scope>
    <source>
        <strain evidence="2 3">FI3</strain>
    </source>
</reference>
<feature type="region of interest" description="Disordered" evidence="1">
    <location>
        <begin position="1"/>
        <end position="22"/>
    </location>
</feature>
<gene>
    <name evidence="2" type="ORF">COCVIDRAFT_98962</name>
</gene>
<organism evidence="2 3">
    <name type="scientific">Bipolaris victoriae (strain FI3)</name>
    <name type="common">Victoria blight of oats agent</name>
    <name type="synonym">Cochliobolus victoriae</name>
    <dbReference type="NCBI Taxonomy" id="930091"/>
    <lineage>
        <taxon>Eukaryota</taxon>
        <taxon>Fungi</taxon>
        <taxon>Dikarya</taxon>
        <taxon>Ascomycota</taxon>
        <taxon>Pezizomycotina</taxon>
        <taxon>Dothideomycetes</taxon>
        <taxon>Pleosporomycetidae</taxon>
        <taxon>Pleosporales</taxon>
        <taxon>Pleosporineae</taxon>
        <taxon>Pleosporaceae</taxon>
        <taxon>Bipolaris</taxon>
    </lineage>
</organism>
<sequence>MQGPYAHARTHPPTPHTHIHAHSHTHIHTYTCTPSAHVTRQGNLIVGNTWHCTRYRTHTLPLPALPTRAKSKPA</sequence>
<protein>
    <submittedName>
        <fullName evidence="2">Uncharacterized protein</fullName>
    </submittedName>
</protein>